<protein>
    <submittedName>
        <fullName evidence="2">SnoaL-like domain-containing protein</fullName>
    </submittedName>
</protein>
<dbReference type="RefSeq" id="WP_092134182.1">
    <property type="nucleotide sequence ID" value="NZ_FNQK01000010.1"/>
</dbReference>
<evidence type="ECO:0000259" key="1">
    <source>
        <dbReference type="Pfam" id="PF12680"/>
    </source>
</evidence>
<reference evidence="2 3" key="1">
    <citation type="submission" date="2016-10" db="EMBL/GenBank/DDBJ databases">
        <authorList>
            <person name="de Groot N.N."/>
        </authorList>
    </citation>
    <scope>NUCLEOTIDE SEQUENCE [LARGE SCALE GENOMIC DNA]</scope>
    <source>
        <strain evidence="2 3">DSM 23842</strain>
    </source>
</reference>
<dbReference type="Gene3D" id="3.10.450.50">
    <property type="match status" value="1"/>
</dbReference>
<dbReference type="STRING" id="283786.SAMN04487990_11067"/>
<dbReference type="InterPro" id="IPR032710">
    <property type="entry name" value="NTF2-like_dom_sf"/>
</dbReference>
<dbReference type="OrthoDB" id="1452256at2"/>
<dbReference type="EMBL" id="FNQK01000010">
    <property type="protein sequence ID" value="SEA32606.1"/>
    <property type="molecule type" value="Genomic_DNA"/>
</dbReference>
<dbReference type="InterPro" id="IPR037401">
    <property type="entry name" value="SnoaL-like"/>
</dbReference>
<gene>
    <name evidence="2" type="ORF">SAMN04487990_11067</name>
</gene>
<dbReference type="Pfam" id="PF12680">
    <property type="entry name" value="SnoaL_2"/>
    <property type="match status" value="1"/>
</dbReference>
<feature type="domain" description="SnoaL-like" evidence="1">
    <location>
        <begin position="8"/>
        <end position="114"/>
    </location>
</feature>
<keyword evidence="3" id="KW-1185">Reference proteome</keyword>
<dbReference type="SUPFAM" id="SSF54427">
    <property type="entry name" value="NTF2-like"/>
    <property type="match status" value="1"/>
</dbReference>
<dbReference type="AlphaFoldDB" id="A0A1H4A9J1"/>
<organism evidence="2 3">
    <name type="scientific">Bizionia paragorgiae</name>
    <dbReference type="NCBI Taxonomy" id="283786"/>
    <lineage>
        <taxon>Bacteria</taxon>
        <taxon>Pseudomonadati</taxon>
        <taxon>Bacteroidota</taxon>
        <taxon>Flavobacteriia</taxon>
        <taxon>Flavobacteriales</taxon>
        <taxon>Flavobacteriaceae</taxon>
        <taxon>Bizionia</taxon>
    </lineage>
</organism>
<sequence length="137" mass="15935">MTAKEVVKQFYDLDFAKDDTVLDLIHPNCELNWNSSKGYTCLDYKGIQEKIADIRETYFTFNYKLSHLLEDNNTVTARYTIYGTPIEKDGEDNNQEAIAHFISIWEVKDGKLYRGYEISQLLDDKAENISTFSEINI</sequence>
<dbReference type="Proteomes" id="UP000198846">
    <property type="component" value="Unassembled WGS sequence"/>
</dbReference>
<evidence type="ECO:0000313" key="3">
    <source>
        <dbReference type="Proteomes" id="UP000198846"/>
    </source>
</evidence>
<accession>A0A1H4A9J1</accession>
<proteinExistence type="predicted"/>
<name>A0A1H4A9J1_BIZPA</name>
<evidence type="ECO:0000313" key="2">
    <source>
        <dbReference type="EMBL" id="SEA32606.1"/>
    </source>
</evidence>